<proteinExistence type="predicted"/>
<dbReference type="AlphaFoldDB" id="Q73CP9"/>
<sequence length="166" mass="19502">MLEQLIMELAKSIKQVEDINDDKAYLFINKDDEGLYVEAKFSHEQYEEKAPPYFKVSFEILKDAWRKFIAMRTVKSEDFGQVSECNTFMVAFFSQLPFVDVKESGAITFKEFKTDNLPSEKYDKVMLFLEEIINGTYNPSTLREQTDENLYRVKSNARQDLRLLGF</sequence>
<dbReference type="Proteomes" id="UP000002527">
    <property type="component" value="Chromosome"/>
</dbReference>
<gene>
    <name evidence="1" type="ordered locus">BCE_1015</name>
</gene>
<dbReference type="KEGG" id="bca:BCE_1015"/>
<evidence type="ECO:0000313" key="2">
    <source>
        <dbReference type="Proteomes" id="UP000002527"/>
    </source>
</evidence>
<organism evidence="1 2">
    <name type="scientific">Bacillus cereus (strain ATCC 10987 / NRS 248)</name>
    <dbReference type="NCBI Taxonomy" id="222523"/>
    <lineage>
        <taxon>Bacteria</taxon>
        <taxon>Bacillati</taxon>
        <taxon>Bacillota</taxon>
        <taxon>Bacilli</taxon>
        <taxon>Bacillales</taxon>
        <taxon>Bacillaceae</taxon>
        <taxon>Bacillus</taxon>
        <taxon>Bacillus cereus group</taxon>
    </lineage>
</organism>
<reference evidence="1 2" key="1">
    <citation type="journal article" date="2004" name="Nucleic Acids Res.">
        <title>The genome sequence of Bacillus cereus ATCC 10987 reveals metabolic adaptations and a large plasmid related to Bacillus anthracis pXO1.</title>
        <authorList>
            <person name="Rasko D.A."/>
            <person name="Ravel J."/>
            <person name="Okstad O.A."/>
            <person name="Helgason E."/>
            <person name="Cer R.Z."/>
            <person name="Jiang L."/>
            <person name="Shores K.A."/>
            <person name="Fouts D.E."/>
            <person name="Tourasse N.J."/>
            <person name="Angiuoli S.V."/>
            <person name="Kolonay J."/>
            <person name="Nelson W.C."/>
            <person name="Kolsto A.-B."/>
            <person name="Fraser C.M."/>
            <person name="Read T.D."/>
        </authorList>
    </citation>
    <scope>NUCLEOTIDE SEQUENCE [LARGE SCALE GENOMIC DNA]</scope>
    <source>
        <strain evidence="2">ATCC 10987 / NRS 248</strain>
    </source>
</reference>
<protein>
    <submittedName>
        <fullName evidence="1">Uncharacterized protein</fullName>
    </submittedName>
</protein>
<accession>Q73CP9</accession>
<dbReference type="EMBL" id="AE017194">
    <property type="protein sequence ID" value="AAS39946.1"/>
    <property type="molecule type" value="Genomic_DNA"/>
</dbReference>
<evidence type="ECO:0000313" key="1">
    <source>
        <dbReference type="EMBL" id="AAS39946.1"/>
    </source>
</evidence>
<dbReference type="HOGENOM" id="CLU_1599368_0_0_9"/>
<name>Q73CP9_BACC1</name>